<name>A0A6A4V2N9_AMPAM</name>
<protein>
    <submittedName>
        <fullName evidence="2">Uncharacterized protein</fullName>
    </submittedName>
</protein>
<dbReference type="OrthoDB" id="10258692at2759"/>
<dbReference type="EMBL" id="VIIS01001946">
    <property type="protein sequence ID" value="KAF0290557.1"/>
    <property type="molecule type" value="Genomic_DNA"/>
</dbReference>
<dbReference type="AlphaFoldDB" id="A0A6A4V2N9"/>
<dbReference type="Proteomes" id="UP000440578">
    <property type="component" value="Unassembled WGS sequence"/>
</dbReference>
<evidence type="ECO:0000256" key="1">
    <source>
        <dbReference type="SAM" id="MobiDB-lite"/>
    </source>
</evidence>
<feature type="region of interest" description="Disordered" evidence="1">
    <location>
        <begin position="151"/>
        <end position="202"/>
    </location>
</feature>
<organism evidence="2 3">
    <name type="scientific">Amphibalanus amphitrite</name>
    <name type="common">Striped barnacle</name>
    <name type="synonym">Balanus amphitrite</name>
    <dbReference type="NCBI Taxonomy" id="1232801"/>
    <lineage>
        <taxon>Eukaryota</taxon>
        <taxon>Metazoa</taxon>
        <taxon>Ecdysozoa</taxon>
        <taxon>Arthropoda</taxon>
        <taxon>Crustacea</taxon>
        <taxon>Multicrustacea</taxon>
        <taxon>Cirripedia</taxon>
        <taxon>Thoracica</taxon>
        <taxon>Thoracicalcarea</taxon>
        <taxon>Balanomorpha</taxon>
        <taxon>Balanoidea</taxon>
        <taxon>Balanidae</taxon>
        <taxon>Amphibalaninae</taxon>
        <taxon>Amphibalanus</taxon>
    </lineage>
</organism>
<feature type="compositionally biased region" description="Basic and acidic residues" evidence="1">
    <location>
        <begin position="170"/>
        <end position="185"/>
    </location>
</feature>
<sequence length="202" mass="21255">MSGPPYYPHVYRPAGHEASPYQPAASAAISPPMSQGRLPYSSGASGVYHPAGVVVTAPGPAPSHHDVRWQQAVAAAAAAAAAPSPYSVRNTPVCLTVSAPLLGPQMQLARLDGERDRVDRLAVPRMHLHDPHAAAAAEIYERQRYKHLVSAAARRPEPPPSRAVPGTDNTPRETDIVRNRARREGGGGLGRPTGGPGLGRCL</sequence>
<comment type="caution">
    <text evidence="2">The sequence shown here is derived from an EMBL/GenBank/DDBJ whole genome shotgun (WGS) entry which is preliminary data.</text>
</comment>
<proteinExistence type="predicted"/>
<accession>A0A6A4V2N9</accession>
<feature type="compositionally biased region" description="Gly residues" evidence="1">
    <location>
        <begin position="186"/>
        <end position="202"/>
    </location>
</feature>
<reference evidence="2 3" key="1">
    <citation type="submission" date="2019-07" db="EMBL/GenBank/DDBJ databases">
        <title>Draft genome assembly of a fouling barnacle, Amphibalanus amphitrite (Darwin, 1854): The first reference genome for Thecostraca.</title>
        <authorList>
            <person name="Kim W."/>
        </authorList>
    </citation>
    <scope>NUCLEOTIDE SEQUENCE [LARGE SCALE GENOMIC DNA]</scope>
    <source>
        <strain evidence="2">SNU_AA5</strain>
        <tissue evidence="2">Soma without cirri and trophi</tissue>
    </source>
</reference>
<gene>
    <name evidence="2" type="ORF">FJT64_011267</name>
</gene>
<evidence type="ECO:0000313" key="2">
    <source>
        <dbReference type="EMBL" id="KAF0290557.1"/>
    </source>
</evidence>
<evidence type="ECO:0000313" key="3">
    <source>
        <dbReference type="Proteomes" id="UP000440578"/>
    </source>
</evidence>
<keyword evidence="3" id="KW-1185">Reference proteome</keyword>